<comment type="similarity">
    <text evidence="1">Belongs to the spectrin family.</text>
</comment>
<dbReference type="Pfam" id="PF00435">
    <property type="entry name" value="Spectrin"/>
    <property type="match status" value="3"/>
</dbReference>
<evidence type="ECO:0000259" key="6">
    <source>
        <dbReference type="PROSITE" id="PS50003"/>
    </source>
</evidence>
<protein>
    <submittedName>
        <fullName evidence="9">PH domain-containing protein</fullName>
    </submittedName>
</protein>
<dbReference type="GO" id="GO:0051693">
    <property type="term" value="P:actin filament capping"/>
    <property type="evidence" value="ECO:0007669"/>
    <property type="project" value="UniProtKB-KW"/>
</dbReference>
<feature type="compositionally biased region" description="Polar residues" evidence="5">
    <location>
        <begin position="680"/>
        <end position="690"/>
    </location>
</feature>
<dbReference type="PROSITE" id="PS50003">
    <property type="entry name" value="PH_DOMAIN"/>
    <property type="match status" value="1"/>
</dbReference>
<dbReference type="SMART" id="SM00233">
    <property type="entry name" value="PH"/>
    <property type="match status" value="1"/>
</dbReference>
<gene>
    <name evidence="7" type="ORF">OFLC_LOCUS13589</name>
</gene>
<feature type="domain" description="PH" evidence="6">
    <location>
        <begin position="744"/>
        <end position="852"/>
    </location>
</feature>
<dbReference type="CDD" id="cd00176">
    <property type="entry name" value="SPEC"/>
    <property type="match status" value="3"/>
</dbReference>
<dbReference type="STRING" id="387005.A0A183I1H7"/>
<keyword evidence="3" id="KW-0677">Repeat</keyword>
<dbReference type="GO" id="GO:0005543">
    <property type="term" value="F:phospholipid binding"/>
    <property type="evidence" value="ECO:0007669"/>
    <property type="project" value="InterPro"/>
</dbReference>
<feature type="region of interest" description="Disordered" evidence="5">
    <location>
        <begin position="680"/>
        <end position="702"/>
    </location>
</feature>
<dbReference type="InterPro" id="IPR011993">
    <property type="entry name" value="PH-like_dom_sf"/>
</dbReference>
<keyword evidence="2" id="KW-0117">Actin capping</keyword>
<organism evidence="9">
    <name type="scientific">Onchocerca flexuosa</name>
    <dbReference type="NCBI Taxonomy" id="387005"/>
    <lineage>
        <taxon>Eukaryota</taxon>
        <taxon>Metazoa</taxon>
        <taxon>Ecdysozoa</taxon>
        <taxon>Nematoda</taxon>
        <taxon>Chromadorea</taxon>
        <taxon>Rhabditida</taxon>
        <taxon>Spirurina</taxon>
        <taxon>Spiruromorpha</taxon>
        <taxon>Filarioidea</taxon>
        <taxon>Onchocercidae</taxon>
        <taxon>Onchocerca</taxon>
    </lineage>
</organism>
<evidence type="ECO:0000313" key="7">
    <source>
        <dbReference type="EMBL" id="VDP14150.1"/>
    </source>
</evidence>
<dbReference type="CDD" id="cd10571">
    <property type="entry name" value="PH_beta_spectrin"/>
    <property type="match status" value="1"/>
</dbReference>
<dbReference type="InterPro" id="IPR018159">
    <property type="entry name" value="Spectrin/alpha-actinin"/>
</dbReference>
<feature type="coiled-coil region" evidence="4">
    <location>
        <begin position="344"/>
        <end position="378"/>
    </location>
</feature>
<dbReference type="AlphaFoldDB" id="A0A183I1H7"/>
<dbReference type="EMBL" id="UZAJ01040280">
    <property type="protein sequence ID" value="VDP14150.1"/>
    <property type="molecule type" value="Genomic_DNA"/>
</dbReference>
<accession>A0A183I1H7</accession>
<dbReference type="WBParaSite" id="OFLC_0001359001-mRNA-1">
    <property type="protein sequence ID" value="OFLC_0001359001-mRNA-1"/>
    <property type="gene ID" value="OFLC_0001359001"/>
</dbReference>
<evidence type="ECO:0000256" key="2">
    <source>
        <dbReference type="ARBA" id="ARBA00022467"/>
    </source>
</evidence>
<evidence type="ECO:0000256" key="4">
    <source>
        <dbReference type="SAM" id="Coils"/>
    </source>
</evidence>
<name>A0A183I1H7_9BILA</name>
<reference evidence="9" key="1">
    <citation type="submission" date="2016-06" db="UniProtKB">
        <authorList>
            <consortium name="WormBaseParasite"/>
        </authorList>
    </citation>
    <scope>IDENTIFICATION</scope>
</reference>
<evidence type="ECO:0000256" key="5">
    <source>
        <dbReference type="SAM" id="MobiDB-lite"/>
    </source>
</evidence>
<dbReference type="FunFam" id="2.30.29.30:FF:000024">
    <property type="entry name" value="Spectrin beta chain"/>
    <property type="match status" value="1"/>
</dbReference>
<dbReference type="PRINTS" id="PR00683">
    <property type="entry name" value="SPECTRINPH"/>
</dbReference>
<evidence type="ECO:0000256" key="3">
    <source>
        <dbReference type="ARBA" id="ARBA00022737"/>
    </source>
</evidence>
<keyword evidence="8" id="KW-1185">Reference proteome</keyword>
<dbReference type="Gene3D" id="1.20.58.60">
    <property type="match status" value="4"/>
</dbReference>
<sequence length="996" mass="115061">MGRFVFKLNFRQICEAIAKVEEKGHKMIKDEHFASNEIQEVLDELSSLVLSVKQLINERSQKLQDSLRSQQYYAEANEAEQWMRERIPLVTNSDMGKDQAAAEGHLRRLKTLENDMNKFCDEIERLRKEAEVMLAAKHFDSTNIISSNLLEGLSNLLSSKQSKLEGLYKQLRDDIARRKIQLVDSARYHAFVRQIDGLDRWLSEKLEITKQENYERYEVCSSTDPIPGRDLAECQKLVTEFDQVVRELASAGERIAAVRRTQEELLRSGHPFAVSIKAKGTDLQHLWSRVNEVANERQQALQGAIQVHKFDQDADETLGWLEEKEAHQVALEDEDISRADLTALKQLMNKYDEFMRGVAAVEKQVNDLSREAERLMSLYPDTQEHLVVRKMGMEEQLKDVINTSNKYYEKLQQMRNLQSYFQEHRDLITFCSETLPNDVEGCKALMLRHAEYQAEISGRQPVVDEFIRKGNSMIAAHHVLSSEISGKIKQLESAMDLLKDIWKERLVLYEENLDLQQWKRDAHITDSWLTEKEDMLKEDWRKVENVDDADNKIRNFDDFLITLEAQGEKFDSLKRLTLLEKAYSKQCKKESERIRAEKEKNESRKESIKTFEKQNKLQDRRKERERRMTQEVSLMKPSPSYTEEVCASHTLPHPRRGTEPVPRIRTSSFESKEAPIIPSRQTNLSVSDGSSIEAEGMPKTSGSMLSVDETVMIQRIGSTRRTPKFTTRRSNSLKKVRTREDFGPIDMHGYLDRKQDLQSGAKKATIRTWKRYYTILCGQLLCFFKDEDSFLENSASAAPVNILSAECDACPEYMKKKNTFRLKIQDGSEYLFACSDDEKMLEWVLKIRFHANLTPAQQLRSFNKSIAQKFSGNYLYLQMHIETRQKEINESPPMYSPPPRPGETLRRHTTELVSSVQANALSSLPYEPRLYEKPGITTSSESEMILEAQNQPYKSIATTASSVQHENGFRNVVGIDFLNLKGYDKELSVNSGKIMA</sequence>
<proteinExistence type="inferred from homology"/>
<feature type="region of interest" description="Disordered" evidence="5">
    <location>
        <begin position="590"/>
        <end position="642"/>
    </location>
</feature>
<dbReference type="SUPFAM" id="SSF50729">
    <property type="entry name" value="PH domain-like"/>
    <property type="match status" value="1"/>
</dbReference>
<reference evidence="7 8" key="2">
    <citation type="submission" date="2018-11" db="EMBL/GenBank/DDBJ databases">
        <authorList>
            <consortium name="Pathogen Informatics"/>
        </authorList>
    </citation>
    <scope>NUCLEOTIDE SEQUENCE [LARGE SCALE GENOMIC DNA]</scope>
</reference>
<feature type="coiled-coil region" evidence="4">
    <location>
        <begin position="102"/>
        <end position="129"/>
    </location>
</feature>
<dbReference type="Proteomes" id="UP000267606">
    <property type="component" value="Unassembled WGS sequence"/>
</dbReference>
<dbReference type="InterPro" id="IPR002017">
    <property type="entry name" value="Spectrin_repeat"/>
</dbReference>
<dbReference type="InterPro" id="IPR041681">
    <property type="entry name" value="PH_9"/>
</dbReference>
<feature type="compositionally biased region" description="Basic and acidic residues" evidence="5">
    <location>
        <begin position="590"/>
        <end position="629"/>
    </location>
</feature>
<dbReference type="Gene3D" id="2.30.29.30">
    <property type="entry name" value="Pleckstrin-homology domain (PH domain)/Phosphotyrosine-binding domain (PTB)"/>
    <property type="match status" value="1"/>
</dbReference>
<dbReference type="SUPFAM" id="SSF46966">
    <property type="entry name" value="Spectrin repeat"/>
    <property type="match status" value="4"/>
</dbReference>
<dbReference type="PANTHER" id="PTHR11915">
    <property type="entry name" value="SPECTRIN/FILAMIN RELATED CYTOSKELETAL PROTEIN"/>
    <property type="match status" value="1"/>
</dbReference>
<dbReference type="InterPro" id="IPR001605">
    <property type="entry name" value="PH_dom-spectrin-type"/>
</dbReference>
<dbReference type="InterPro" id="IPR001849">
    <property type="entry name" value="PH_domain"/>
</dbReference>
<evidence type="ECO:0000313" key="9">
    <source>
        <dbReference type="WBParaSite" id="OFLC_0001359001-mRNA-1"/>
    </source>
</evidence>
<keyword evidence="4" id="KW-0175">Coiled coil</keyword>
<dbReference type="SMART" id="SM00150">
    <property type="entry name" value="SPEC"/>
    <property type="match status" value="5"/>
</dbReference>
<evidence type="ECO:0000256" key="1">
    <source>
        <dbReference type="ARBA" id="ARBA00006826"/>
    </source>
</evidence>
<dbReference type="Pfam" id="PF15410">
    <property type="entry name" value="PH_9"/>
    <property type="match status" value="1"/>
</dbReference>
<evidence type="ECO:0000313" key="8">
    <source>
        <dbReference type="Proteomes" id="UP000267606"/>
    </source>
</evidence>